<sequence>MKNQITNRNLRLKRITCDTDRVNITRSILESLPDWFGIPEATEAYISGSKGQPFFCAFKDEKPMGFLYLKETGKHTVELAVMGVLQEYHRTGIGKALFCAAQEEAKRQGYAFIQVKTVQMGRYEIYNATNQFYLSLGFKELEVFPTLWDEWNPCQIYIMAL</sequence>
<keyword evidence="3" id="KW-1185">Reference proteome</keyword>
<dbReference type="Gene3D" id="3.40.630.30">
    <property type="match status" value="1"/>
</dbReference>
<proteinExistence type="predicted"/>
<dbReference type="RefSeq" id="WP_066736298.1">
    <property type="nucleotide sequence ID" value="NZ_JAJCIQ010000002.1"/>
</dbReference>
<dbReference type="SUPFAM" id="SSF55729">
    <property type="entry name" value="Acyl-CoA N-acyltransferases (Nat)"/>
    <property type="match status" value="1"/>
</dbReference>
<dbReference type="Proteomes" id="UP001299546">
    <property type="component" value="Unassembled WGS sequence"/>
</dbReference>
<dbReference type="CDD" id="cd04301">
    <property type="entry name" value="NAT_SF"/>
    <property type="match status" value="1"/>
</dbReference>
<name>A0ABS8DEJ5_9FIRM</name>
<dbReference type="Pfam" id="PF13508">
    <property type="entry name" value="Acetyltransf_7"/>
    <property type="match status" value="1"/>
</dbReference>
<gene>
    <name evidence="2" type="ORF">LIZ65_05820</name>
</gene>
<evidence type="ECO:0000313" key="3">
    <source>
        <dbReference type="Proteomes" id="UP001299546"/>
    </source>
</evidence>
<accession>A0ABS8DEJ5</accession>
<dbReference type="EMBL" id="JAJCIS010000002">
    <property type="protein sequence ID" value="MCB7386800.1"/>
    <property type="molecule type" value="Genomic_DNA"/>
</dbReference>
<organism evidence="2 3">
    <name type="scientific">Bariatricus massiliensis</name>
    <dbReference type="NCBI Taxonomy" id="1745713"/>
    <lineage>
        <taxon>Bacteria</taxon>
        <taxon>Bacillati</taxon>
        <taxon>Bacillota</taxon>
        <taxon>Clostridia</taxon>
        <taxon>Lachnospirales</taxon>
        <taxon>Lachnospiraceae</taxon>
        <taxon>Bariatricus</taxon>
    </lineage>
</organism>
<protein>
    <submittedName>
        <fullName evidence="2">GNAT family N-acetyltransferase</fullName>
    </submittedName>
</protein>
<reference evidence="2 3" key="1">
    <citation type="submission" date="2021-10" db="EMBL/GenBank/DDBJ databases">
        <title>Collection of gut derived symbiotic bacterial strains cultured from healthy donors.</title>
        <authorList>
            <person name="Lin H."/>
            <person name="Littmann E."/>
            <person name="Kohout C."/>
            <person name="Pamer E.G."/>
        </authorList>
    </citation>
    <scope>NUCLEOTIDE SEQUENCE [LARGE SCALE GENOMIC DNA]</scope>
    <source>
        <strain evidence="2 3">DFI.1.165</strain>
    </source>
</reference>
<dbReference type="InterPro" id="IPR000182">
    <property type="entry name" value="GNAT_dom"/>
</dbReference>
<dbReference type="PROSITE" id="PS51186">
    <property type="entry name" value="GNAT"/>
    <property type="match status" value="1"/>
</dbReference>
<dbReference type="InterPro" id="IPR016181">
    <property type="entry name" value="Acyl_CoA_acyltransferase"/>
</dbReference>
<evidence type="ECO:0000313" key="2">
    <source>
        <dbReference type="EMBL" id="MCB7386800.1"/>
    </source>
</evidence>
<feature type="domain" description="N-acetyltransferase" evidence="1">
    <location>
        <begin position="10"/>
        <end position="161"/>
    </location>
</feature>
<comment type="caution">
    <text evidence="2">The sequence shown here is derived from an EMBL/GenBank/DDBJ whole genome shotgun (WGS) entry which is preliminary data.</text>
</comment>
<evidence type="ECO:0000259" key="1">
    <source>
        <dbReference type="PROSITE" id="PS51186"/>
    </source>
</evidence>